<feature type="transmembrane region" description="Helical" evidence="7">
    <location>
        <begin position="236"/>
        <end position="255"/>
    </location>
</feature>
<accession>A0ABY3WBV6</accession>
<keyword evidence="2" id="KW-1003">Cell membrane</keyword>
<dbReference type="SUPFAM" id="SSF82866">
    <property type="entry name" value="Multidrug efflux transporter AcrB transmembrane domain"/>
    <property type="match status" value="2"/>
</dbReference>
<dbReference type="Proteomes" id="UP000829069">
    <property type="component" value="Chromosome"/>
</dbReference>
<evidence type="ECO:0000313" key="10">
    <source>
        <dbReference type="Proteomes" id="UP000829069"/>
    </source>
</evidence>
<feature type="domain" description="Membrane transport protein MMPL" evidence="8">
    <location>
        <begin position="403"/>
        <end position="709"/>
    </location>
</feature>
<feature type="transmembrane region" description="Helical" evidence="7">
    <location>
        <begin position="532"/>
        <end position="549"/>
    </location>
</feature>
<feature type="compositionally biased region" description="Low complexity" evidence="6">
    <location>
        <begin position="738"/>
        <end position="749"/>
    </location>
</feature>
<feature type="region of interest" description="Disordered" evidence="6">
    <location>
        <begin position="712"/>
        <end position="749"/>
    </location>
</feature>
<keyword evidence="5 7" id="KW-0472">Membrane</keyword>
<dbReference type="RefSeq" id="WP_241913468.1">
    <property type="nucleotide sequence ID" value="NZ_CP093326.1"/>
</dbReference>
<feature type="compositionally biased region" description="Polar residues" evidence="6">
    <location>
        <begin position="712"/>
        <end position="722"/>
    </location>
</feature>
<feature type="transmembrane region" description="Helical" evidence="7">
    <location>
        <begin position="27"/>
        <end position="44"/>
    </location>
</feature>
<feature type="transmembrane region" description="Helical" evidence="7">
    <location>
        <begin position="373"/>
        <end position="394"/>
    </location>
</feature>
<feature type="transmembrane region" description="Helical" evidence="7">
    <location>
        <begin position="641"/>
        <end position="667"/>
    </location>
</feature>
<feature type="domain" description="Membrane transport protein MMPL" evidence="8">
    <location>
        <begin position="78"/>
        <end position="353"/>
    </location>
</feature>
<dbReference type="Pfam" id="PF03176">
    <property type="entry name" value="MMPL"/>
    <property type="match status" value="2"/>
</dbReference>
<dbReference type="Gene3D" id="1.20.1640.10">
    <property type="entry name" value="Multidrug efflux transporter AcrB transmembrane domain"/>
    <property type="match status" value="2"/>
</dbReference>
<feature type="transmembrane region" description="Helical" evidence="7">
    <location>
        <begin position="599"/>
        <end position="620"/>
    </location>
</feature>
<evidence type="ECO:0000256" key="7">
    <source>
        <dbReference type="SAM" id="Phobius"/>
    </source>
</evidence>
<dbReference type="InterPro" id="IPR004869">
    <property type="entry name" value="MMPL_dom"/>
</dbReference>
<keyword evidence="4 7" id="KW-1133">Transmembrane helix</keyword>
<gene>
    <name evidence="9" type="ORF">MNQ99_14810</name>
</gene>
<feature type="transmembrane region" description="Helical" evidence="7">
    <location>
        <begin position="276"/>
        <end position="300"/>
    </location>
</feature>
<evidence type="ECO:0000256" key="5">
    <source>
        <dbReference type="ARBA" id="ARBA00023136"/>
    </source>
</evidence>
<evidence type="ECO:0000256" key="3">
    <source>
        <dbReference type="ARBA" id="ARBA00022692"/>
    </source>
</evidence>
<feature type="transmembrane region" description="Helical" evidence="7">
    <location>
        <begin position="306"/>
        <end position="334"/>
    </location>
</feature>
<dbReference type="PANTHER" id="PTHR33406:SF13">
    <property type="entry name" value="MEMBRANE PROTEIN YDFJ"/>
    <property type="match status" value="1"/>
</dbReference>
<comment type="subcellular location">
    <subcellularLocation>
        <location evidence="1">Cell membrane</location>
        <topology evidence="1">Multi-pass membrane protein</topology>
    </subcellularLocation>
</comment>
<evidence type="ECO:0000259" key="8">
    <source>
        <dbReference type="Pfam" id="PF03176"/>
    </source>
</evidence>
<evidence type="ECO:0000256" key="2">
    <source>
        <dbReference type="ARBA" id="ARBA00022475"/>
    </source>
</evidence>
<reference evidence="9 10" key="1">
    <citation type="submission" date="2022-03" db="EMBL/GenBank/DDBJ databases">
        <title>Isotopic signatures of nitrous oxide derived from detoxification processes.</title>
        <authorList>
            <person name="Behrendt U."/>
            <person name="Buchen C."/>
            <person name="Well R."/>
            <person name="Ulrich A."/>
            <person name="Rohe L."/>
            <person name="Kolb S."/>
            <person name="Schloter M."/>
            <person name="Horn M.A."/>
            <person name="Augustin J."/>
        </authorList>
    </citation>
    <scope>NUCLEOTIDE SEQUENCE [LARGE SCALE GENOMIC DNA]</scope>
    <source>
        <strain evidence="9 10">S4-C24</strain>
    </source>
</reference>
<keyword evidence="10" id="KW-1185">Reference proteome</keyword>
<name>A0ABY3WBV6_9MICC</name>
<dbReference type="InterPro" id="IPR050545">
    <property type="entry name" value="Mycobact_MmpL"/>
</dbReference>
<feature type="transmembrane region" description="Helical" evidence="7">
    <location>
        <begin position="193"/>
        <end position="224"/>
    </location>
</feature>
<evidence type="ECO:0000256" key="1">
    <source>
        <dbReference type="ARBA" id="ARBA00004651"/>
    </source>
</evidence>
<evidence type="ECO:0000256" key="6">
    <source>
        <dbReference type="SAM" id="MobiDB-lite"/>
    </source>
</evidence>
<sequence>MESSAPEKRGVITGIALWSATNPWKAIGAWLLLILITFGLNFVMSPRQATQAELMVGDARAAYELADEAGYKARASESVVIRAADGELDEAQAAEAAAELVRKMEALPEVEQAAGPVSAENGAAALVMVQLSGDPDTATERVDPLLDVTDQMQAAYPGLVLEQVGDATITLEINEWLNKDVEKATLLSVPVTLVILLLAFGAIVMAGIPMVLGLASVASAVGLWALASQLVPDQGMVLHLIVLVGMAVGVDYSLFYLRRFREERRAGKADGDAIRIAAETAGHSVIVSGTAVVLSMAGLFVTQDTFFGGMATGAILVVLVAMASSLTVLPALLAKCGRWADKPRLPFVWRLTAGQNPRVMPALLHPVVRRPKLALVGSVAVLLLLAAPALGMSLKNAQIADLPRSLETIQALDRLQADFPNSSNVNTVTVQVPAGKEAALVGEAADFNALVGERTGLFGAVPEPWMSDDGRTMLLQVETPHAVGSESGQESVTELREVLLPGTFGSIDGAQAYVGGAIAYDMDYVANVMEKLPVVIGIVVALTFVYMFAVYRSVAVALGTVLLNLLSTAAAFGILVLVFQNTWAEPLLGFESSGYIAPWVPTLLFVVLSGLSLDYHVFVVSRVRENSLAGMPAQQAVSDGVVRTAGVVTSAAVVMVAVFSIFGSLSFLELKQIGVGLAAAILLDATIIRVMTLPAFMLACRRFLWWPGTAKGSTHRGQQDGRQGSAADQDGFADDDGAAPAKSPAGAGV</sequence>
<proteinExistence type="predicted"/>
<feature type="transmembrane region" description="Helical" evidence="7">
    <location>
        <begin position="556"/>
        <end position="579"/>
    </location>
</feature>
<evidence type="ECO:0000313" key="9">
    <source>
        <dbReference type="EMBL" id="UNK45199.1"/>
    </source>
</evidence>
<organism evidence="9 10">
    <name type="scientific">Arthrobacter sulfonylureivorans</name>
    <dbReference type="NCBI Taxonomy" id="2486855"/>
    <lineage>
        <taxon>Bacteria</taxon>
        <taxon>Bacillati</taxon>
        <taxon>Actinomycetota</taxon>
        <taxon>Actinomycetes</taxon>
        <taxon>Micrococcales</taxon>
        <taxon>Micrococcaceae</taxon>
        <taxon>Arthrobacter</taxon>
    </lineage>
</organism>
<feature type="transmembrane region" description="Helical" evidence="7">
    <location>
        <begin position="673"/>
        <end position="696"/>
    </location>
</feature>
<dbReference type="PANTHER" id="PTHR33406">
    <property type="entry name" value="MEMBRANE PROTEIN MJ1562-RELATED"/>
    <property type="match status" value="1"/>
</dbReference>
<dbReference type="EMBL" id="CP093326">
    <property type="protein sequence ID" value="UNK45199.1"/>
    <property type="molecule type" value="Genomic_DNA"/>
</dbReference>
<keyword evidence="3 7" id="KW-0812">Transmembrane</keyword>
<evidence type="ECO:0000256" key="4">
    <source>
        <dbReference type="ARBA" id="ARBA00022989"/>
    </source>
</evidence>
<protein>
    <submittedName>
        <fullName evidence="9">MMPL family transporter</fullName>
    </submittedName>
</protein>